<sequence length="153" mass="16352">MNNAASRTALATAFLLALSGFASACTGVEDNAPEISETYVDETGQFHAVGADGWLSFGLGDQLVYFVCLVDNENDYLIAHNGSANDADYELYSRFEWFVEGDQLYFCNQVTDAGSQADASDFVALPAADKANPTLSGCGVDNQAWSALRVVEP</sequence>
<dbReference type="OrthoDB" id="7853080at2"/>
<feature type="signal peptide" evidence="1">
    <location>
        <begin position="1"/>
        <end position="24"/>
    </location>
</feature>
<accession>A0A1G9FA94</accession>
<proteinExistence type="predicted"/>
<dbReference type="STRING" id="571298.SAMN04488026_105624"/>
<reference evidence="2 3" key="1">
    <citation type="submission" date="2016-10" db="EMBL/GenBank/DDBJ databases">
        <authorList>
            <person name="de Groot N.N."/>
        </authorList>
    </citation>
    <scope>NUCLEOTIDE SEQUENCE [LARGE SCALE GENOMIC DNA]</scope>
    <source>
        <strain evidence="2 3">DSM 25294</strain>
    </source>
</reference>
<organism evidence="2 3">
    <name type="scientific">Aliiruegeria lutimaris</name>
    <dbReference type="NCBI Taxonomy" id="571298"/>
    <lineage>
        <taxon>Bacteria</taxon>
        <taxon>Pseudomonadati</taxon>
        <taxon>Pseudomonadota</taxon>
        <taxon>Alphaproteobacteria</taxon>
        <taxon>Rhodobacterales</taxon>
        <taxon>Roseobacteraceae</taxon>
        <taxon>Aliiruegeria</taxon>
    </lineage>
</organism>
<keyword evidence="1" id="KW-0732">Signal</keyword>
<feature type="chain" id="PRO_5011781691" evidence="1">
    <location>
        <begin position="25"/>
        <end position="153"/>
    </location>
</feature>
<dbReference type="Proteomes" id="UP000199382">
    <property type="component" value="Unassembled WGS sequence"/>
</dbReference>
<keyword evidence="3" id="KW-1185">Reference proteome</keyword>
<dbReference type="PROSITE" id="PS51257">
    <property type="entry name" value="PROKAR_LIPOPROTEIN"/>
    <property type="match status" value="1"/>
</dbReference>
<name>A0A1G9FA94_9RHOB</name>
<evidence type="ECO:0000313" key="2">
    <source>
        <dbReference type="EMBL" id="SDK85306.1"/>
    </source>
</evidence>
<evidence type="ECO:0000313" key="3">
    <source>
        <dbReference type="Proteomes" id="UP000199382"/>
    </source>
</evidence>
<dbReference type="RefSeq" id="WP_093161576.1">
    <property type="nucleotide sequence ID" value="NZ_FNEK01000056.1"/>
</dbReference>
<dbReference type="EMBL" id="FNEK01000056">
    <property type="protein sequence ID" value="SDK85306.1"/>
    <property type="molecule type" value="Genomic_DNA"/>
</dbReference>
<gene>
    <name evidence="2" type="ORF">SAMN04488026_105624</name>
</gene>
<protein>
    <submittedName>
        <fullName evidence="2">Uncharacterized protein</fullName>
    </submittedName>
</protein>
<dbReference type="AlphaFoldDB" id="A0A1G9FA94"/>
<evidence type="ECO:0000256" key="1">
    <source>
        <dbReference type="SAM" id="SignalP"/>
    </source>
</evidence>